<sequence length="158" mass="17917">MNYWLMKSEPGNFSLDDLQRRPAQIEPWDGVRNYQARNFMRQMQVGDQAFFYHSNARPSGIVGIVEIVRAAYPDPTQFDPASRYFDAKATVDAPRWDLVEVKFVRAFRHIVALDVLKAVPELADMAVVRKGSRLSVMPVAPAHWQVVLALADAEEGRA</sequence>
<name>G9ZBN4_9GAMM</name>
<dbReference type="InterPro" id="IPR015947">
    <property type="entry name" value="PUA-like_sf"/>
</dbReference>
<dbReference type="Proteomes" id="UP000004750">
    <property type="component" value="Unassembled WGS sequence"/>
</dbReference>
<gene>
    <name evidence="3" type="ORF">HMPREF9080_00158</name>
</gene>
<keyword evidence="1" id="KW-0597">Phosphoprotein</keyword>
<organism evidence="3 4">
    <name type="scientific">Cardiobacterium valvarum F0432</name>
    <dbReference type="NCBI Taxonomy" id="797473"/>
    <lineage>
        <taxon>Bacteria</taxon>
        <taxon>Pseudomonadati</taxon>
        <taxon>Pseudomonadota</taxon>
        <taxon>Gammaproteobacteria</taxon>
        <taxon>Cardiobacteriales</taxon>
        <taxon>Cardiobacteriaceae</taxon>
        <taxon>Cardiobacterium</taxon>
    </lineage>
</organism>
<dbReference type="STRING" id="797473.HMPREF9080_00158"/>
<dbReference type="SUPFAM" id="SSF88697">
    <property type="entry name" value="PUA domain-like"/>
    <property type="match status" value="1"/>
</dbReference>
<dbReference type="HOGENOM" id="CLU_041799_2_2_6"/>
<evidence type="ECO:0000313" key="3">
    <source>
        <dbReference type="EMBL" id="EHM56023.1"/>
    </source>
</evidence>
<dbReference type="CDD" id="cd21133">
    <property type="entry name" value="EVE"/>
    <property type="match status" value="1"/>
</dbReference>
<accession>G9ZBN4</accession>
<evidence type="ECO:0000256" key="1">
    <source>
        <dbReference type="ARBA" id="ARBA00022553"/>
    </source>
</evidence>
<dbReference type="Pfam" id="PF01878">
    <property type="entry name" value="EVE"/>
    <property type="match status" value="1"/>
</dbReference>
<dbReference type="AlphaFoldDB" id="G9ZBN4"/>
<dbReference type="EMBL" id="AGCM01000008">
    <property type="protein sequence ID" value="EHM56023.1"/>
    <property type="molecule type" value="Genomic_DNA"/>
</dbReference>
<dbReference type="InterPro" id="IPR052181">
    <property type="entry name" value="5hmC_binding"/>
</dbReference>
<dbReference type="PANTHER" id="PTHR14087">
    <property type="entry name" value="THYMOCYTE NUCLEAR PROTEIN 1"/>
    <property type="match status" value="1"/>
</dbReference>
<dbReference type="RefSeq" id="WP_006984188.1">
    <property type="nucleotide sequence ID" value="NZ_JH417881.1"/>
</dbReference>
<dbReference type="PANTHER" id="PTHR14087:SF7">
    <property type="entry name" value="THYMOCYTE NUCLEAR PROTEIN 1"/>
    <property type="match status" value="1"/>
</dbReference>
<reference evidence="3 4" key="1">
    <citation type="submission" date="2011-08" db="EMBL/GenBank/DDBJ databases">
        <authorList>
            <person name="Weinstock G."/>
            <person name="Sodergren E."/>
            <person name="Clifton S."/>
            <person name="Fulton L."/>
            <person name="Fulton B."/>
            <person name="Courtney L."/>
            <person name="Fronick C."/>
            <person name="Harrison M."/>
            <person name="Strong C."/>
            <person name="Farmer C."/>
            <person name="Delahaunty K."/>
            <person name="Markovic C."/>
            <person name="Hall O."/>
            <person name="Minx P."/>
            <person name="Tomlinson C."/>
            <person name="Mitreva M."/>
            <person name="Hou S."/>
            <person name="Chen J."/>
            <person name="Wollam A."/>
            <person name="Pepin K.H."/>
            <person name="Johnson M."/>
            <person name="Bhonagiri V."/>
            <person name="Zhang X."/>
            <person name="Suruliraj S."/>
            <person name="Warren W."/>
            <person name="Chinwalla A."/>
            <person name="Mardis E.R."/>
            <person name="Wilson R.K."/>
        </authorList>
    </citation>
    <scope>NUCLEOTIDE SEQUENCE [LARGE SCALE GENOMIC DNA]</scope>
    <source>
        <strain evidence="3 4">F0432</strain>
    </source>
</reference>
<comment type="caution">
    <text evidence="3">The sequence shown here is derived from an EMBL/GenBank/DDBJ whole genome shotgun (WGS) entry which is preliminary data.</text>
</comment>
<evidence type="ECO:0000313" key="4">
    <source>
        <dbReference type="Proteomes" id="UP000004750"/>
    </source>
</evidence>
<dbReference type="InterPro" id="IPR047197">
    <property type="entry name" value="THYN1-like_EVE"/>
</dbReference>
<protein>
    <recommendedName>
        <fullName evidence="2">EVE domain-containing protein</fullName>
    </recommendedName>
</protein>
<dbReference type="FunFam" id="3.10.590.10:FF:000003">
    <property type="entry name" value="Thymocyte nuclear protein 1"/>
    <property type="match status" value="1"/>
</dbReference>
<evidence type="ECO:0000259" key="2">
    <source>
        <dbReference type="Pfam" id="PF01878"/>
    </source>
</evidence>
<proteinExistence type="predicted"/>
<dbReference type="Gene3D" id="3.10.590.10">
    <property type="entry name" value="ph1033 like domains"/>
    <property type="match status" value="1"/>
</dbReference>
<dbReference type="InterPro" id="IPR002740">
    <property type="entry name" value="EVE_domain"/>
</dbReference>
<dbReference type="PATRIC" id="fig|797473.3.peg.131"/>
<feature type="domain" description="EVE" evidence="2">
    <location>
        <begin position="2"/>
        <end position="149"/>
    </location>
</feature>